<dbReference type="EMBL" id="JBBNAG010000009">
    <property type="protein sequence ID" value="KAK9105147.1"/>
    <property type="molecule type" value="Genomic_DNA"/>
</dbReference>
<sequence>MKAFIIVGGFQTCSRPLTLSVLKLLIDFASENWLVSYEDQAIKFDELPYLDRMPPQHCPSFGQCMNT</sequence>
<evidence type="ECO:0000313" key="1">
    <source>
        <dbReference type="EMBL" id="KAK9105147.1"/>
    </source>
</evidence>
<dbReference type="AlphaFoldDB" id="A0AAP0I0M6"/>
<comment type="caution">
    <text evidence="1">The sequence shown here is derived from an EMBL/GenBank/DDBJ whole genome shotgun (WGS) entry which is preliminary data.</text>
</comment>
<proteinExistence type="predicted"/>
<dbReference type="Proteomes" id="UP001419268">
    <property type="component" value="Unassembled WGS sequence"/>
</dbReference>
<accession>A0AAP0I0M6</accession>
<evidence type="ECO:0000313" key="2">
    <source>
        <dbReference type="Proteomes" id="UP001419268"/>
    </source>
</evidence>
<gene>
    <name evidence="1" type="ORF">Scep_021991</name>
</gene>
<reference evidence="1 2" key="1">
    <citation type="submission" date="2024-01" db="EMBL/GenBank/DDBJ databases">
        <title>Genome assemblies of Stephania.</title>
        <authorList>
            <person name="Yang L."/>
        </authorList>
    </citation>
    <scope>NUCLEOTIDE SEQUENCE [LARGE SCALE GENOMIC DNA]</scope>
    <source>
        <strain evidence="1">JXDWG</strain>
        <tissue evidence="1">Leaf</tissue>
    </source>
</reference>
<protein>
    <submittedName>
        <fullName evidence="1">Uncharacterized protein</fullName>
    </submittedName>
</protein>
<keyword evidence="2" id="KW-1185">Reference proteome</keyword>
<name>A0AAP0I0M6_9MAGN</name>
<organism evidence="1 2">
    <name type="scientific">Stephania cephalantha</name>
    <dbReference type="NCBI Taxonomy" id="152367"/>
    <lineage>
        <taxon>Eukaryota</taxon>
        <taxon>Viridiplantae</taxon>
        <taxon>Streptophyta</taxon>
        <taxon>Embryophyta</taxon>
        <taxon>Tracheophyta</taxon>
        <taxon>Spermatophyta</taxon>
        <taxon>Magnoliopsida</taxon>
        <taxon>Ranunculales</taxon>
        <taxon>Menispermaceae</taxon>
        <taxon>Menispermoideae</taxon>
        <taxon>Cissampelideae</taxon>
        <taxon>Stephania</taxon>
    </lineage>
</organism>